<dbReference type="AlphaFoldDB" id="A0A0Q4B6Z1"/>
<dbReference type="Gene3D" id="3.40.190.10">
    <property type="entry name" value="Periplasmic binding protein-like II"/>
    <property type="match status" value="2"/>
</dbReference>
<comment type="pathway">
    <text evidence="1 4">Quinol/quinone metabolism; menaquinone biosynthesis.</text>
</comment>
<dbReference type="InterPro" id="IPR030869">
    <property type="entry name" value="MqnD"/>
</dbReference>
<dbReference type="PANTHER" id="PTHR37167">
    <property type="entry name" value="1,4-DIHYDROXY-6-NAPHTOATE SYNTHASE"/>
    <property type="match status" value="1"/>
</dbReference>
<evidence type="ECO:0000256" key="2">
    <source>
        <dbReference type="ARBA" id="ARBA00022428"/>
    </source>
</evidence>
<feature type="binding site" evidence="4">
    <location>
        <begin position="57"/>
        <end position="59"/>
    </location>
    <ligand>
        <name>substrate</name>
    </ligand>
</feature>
<keyword evidence="6" id="KW-1185">Reference proteome</keyword>
<accession>A0A0Q4B6Z1</accession>
<dbReference type="PATRIC" id="fig|1702214.3.peg.870"/>
<sequence length="275" mass="30218">MDISALSWCFSPCPNDTFAFGPLVLGMVEGAGRIAPSLHDIELLNRIASRGEPDVVKVSAAHYPLVAQEYCVLRSGAAMGIGVGPLVVGRTGNRTHIDADSLVAIPGRHTTANALLSRLFPQVVKKREYLFSDIERAVAAGEVDAGLLIHEGRFTYQQHGLQKLYDLGDLWCSSLRLPLPLGLILVRRILPKEIQQHVQSAIAESVAIAHRHPERVMPYVAEHAQAMNPEVQQNHIALYVNQFTENMGDDGQRALHELWQGVPGAGQMDEMDFFC</sequence>
<proteinExistence type="inferred from homology"/>
<comment type="catalytic activity">
    <reaction evidence="4">
        <text>cyclic dehypoxanthinylfutalosinate = 1,4-dihydroxy-6-naphthoate + dihydroxyacetone</text>
        <dbReference type="Rhea" id="RHEA:33087"/>
        <dbReference type="ChEBI" id="CHEBI:16016"/>
        <dbReference type="ChEBI" id="CHEBI:64254"/>
        <dbReference type="ChEBI" id="CHEBI:64270"/>
        <dbReference type="EC" id="4.1.99.29"/>
    </reaction>
</comment>
<keyword evidence="2 4" id="KW-0474">Menaquinone biosynthesis</keyword>
<dbReference type="UniPathway" id="UPA00079"/>
<comment type="function">
    <text evidence="4">Catalyzes the conversion of cyclic dehypoxanthine futalosine (cyclic DHFL) into 1,4-dihydroxy-6-naphthoate, a step in the biosynthesis of menaquinone (MK, vitamin K2).</text>
</comment>
<dbReference type="CDD" id="cd13635">
    <property type="entry name" value="PBP2_Ttha1568_Mqnd"/>
    <property type="match status" value="1"/>
</dbReference>
<dbReference type="HAMAP" id="MF_00996">
    <property type="entry name" value="MqnD"/>
    <property type="match status" value="1"/>
</dbReference>
<dbReference type="GO" id="GO:0009234">
    <property type="term" value="P:menaquinone biosynthetic process"/>
    <property type="evidence" value="ECO:0007669"/>
    <property type="project" value="UniProtKB-UniRule"/>
</dbReference>
<feature type="binding site" evidence="4">
    <location>
        <begin position="111"/>
        <end position="112"/>
    </location>
    <ligand>
        <name>substrate</name>
    </ligand>
</feature>
<dbReference type="GO" id="GO:0016830">
    <property type="term" value="F:carbon-carbon lyase activity"/>
    <property type="evidence" value="ECO:0007669"/>
    <property type="project" value="UniProtKB-UniRule"/>
</dbReference>
<evidence type="ECO:0000313" key="6">
    <source>
        <dbReference type="Proteomes" id="UP000054172"/>
    </source>
</evidence>
<dbReference type="STRING" id="1702214.AL399_06930"/>
<organism evidence="5 6">
    <name type="scientific">Candidatus [Bacteroides] periocalifornicus</name>
    <dbReference type="NCBI Taxonomy" id="1702214"/>
    <lineage>
        <taxon>Bacteria</taxon>
        <taxon>Pseudomonadati</taxon>
        <taxon>Bacteroidota</taxon>
    </lineage>
</organism>
<evidence type="ECO:0000256" key="4">
    <source>
        <dbReference type="HAMAP-Rule" id="MF_00996"/>
    </source>
</evidence>
<dbReference type="EMBL" id="LIIK01000034">
    <property type="protein sequence ID" value="KQM08516.1"/>
    <property type="molecule type" value="Genomic_DNA"/>
</dbReference>
<feature type="active site" description="Proton acceptor" evidence="4">
    <location>
        <position position="150"/>
    </location>
</feature>
<comment type="caution">
    <text evidence="5">The sequence shown here is derived from an EMBL/GenBank/DDBJ whole genome shotgun (WGS) entry which is preliminary data.</text>
</comment>
<name>A0A0Q4B6Z1_9BACT</name>
<dbReference type="EC" id="4.1.99.29" evidence="4"/>
<comment type="similarity">
    <text evidence="4">Belongs to the MqnA/MqnD family. MqnD subfamily.</text>
</comment>
<reference evidence="5" key="1">
    <citation type="submission" date="2015-08" db="EMBL/GenBank/DDBJ databases">
        <title>Candidatus Bacteriodes Periocalifornicus.</title>
        <authorList>
            <person name="McLean J.S."/>
            <person name="Kelley S."/>
        </authorList>
    </citation>
    <scope>NUCLEOTIDE SEQUENCE [LARGE SCALE GENOMIC DNA]</scope>
    <source>
        <strain evidence="5">12B</strain>
    </source>
</reference>
<keyword evidence="3 4" id="KW-0456">Lyase</keyword>
<dbReference type="SUPFAM" id="SSF53850">
    <property type="entry name" value="Periplasmic binding protein-like II"/>
    <property type="match status" value="1"/>
</dbReference>
<dbReference type="PANTHER" id="PTHR37167:SF1">
    <property type="entry name" value="1,4-DIHYDROXY-6-NAPHTOATE SYNTHASE"/>
    <property type="match status" value="1"/>
</dbReference>
<dbReference type="Proteomes" id="UP000054172">
    <property type="component" value="Unassembled WGS sequence"/>
</dbReference>
<evidence type="ECO:0000256" key="1">
    <source>
        <dbReference type="ARBA" id="ARBA00004863"/>
    </source>
</evidence>
<evidence type="ECO:0000256" key="3">
    <source>
        <dbReference type="ARBA" id="ARBA00023239"/>
    </source>
</evidence>
<dbReference type="InterPro" id="IPR003773">
    <property type="entry name" value="Menaquinone_biosynth"/>
</dbReference>
<gene>
    <name evidence="4" type="primary">mqnD</name>
    <name evidence="5" type="ORF">AL399_06930</name>
</gene>
<evidence type="ECO:0000313" key="5">
    <source>
        <dbReference type="EMBL" id="KQM08516.1"/>
    </source>
</evidence>
<dbReference type="Pfam" id="PF02621">
    <property type="entry name" value="VitK2_biosynth"/>
    <property type="match status" value="1"/>
</dbReference>
<protein>
    <recommendedName>
        <fullName evidence="4">1,4-dihydroxy-6-naphtoate synthase</fullName>
        <ecNumber evidence="4">4.1.99.29</ecNumber>
    </recommendedName>
    <alternativeName>
        <fullName evidence="4">Menaquinone biosynthetic enzyme MqnD</fullName>
    </alternativeName>
</protein>